<evidence type="ECO:0000313" key="11">
    <source>
        <dbReference type="Proteomes" id="UP000012040"/>
    </source>
</evidence>
<evidence type="ECO:0000256" key="4">
    <source>
        <dbReference type="ARBA" id="ARBA00022723"/>
    </source>
</evidence>
<dbReference type="InterPro" id="IPR051547">
    <property type="entry name" value="TDP2-like"/>
</dbReference>
<evidence type="ECO:0000259" key="9">
    <source>
        <dbReference type="Pfam" id="PF03372"/>
    </source>
</evidence>
<accession>M4VNB4</accession>
<keyword evidence="3" id="KW-0540">Nuclease</keyword>
<keyword evidence="11" id="KW-1185">Reference proteome</keyword>
<protein>
    <recommendedName>
        <fullName evidence="9">Endonuclease/exonuclease/phosphatase domain-containing protein</fullName>
    </recommendedName>
</protein>
<evidence type="ECO:0000256" key="2">
    <source>
        <dbReference type="ARBA" id="ARBA00001946"/>
    </source>
</evidence>
<dbReference type="Gene3D" id="3.60.10.10">
    <property type="entry name" value="Endonuclease/exonuclease/phosphatase"/>
    <property type="match status" value="1"/>
</dbReference>
<dbReference type="RefSeq" id="WP_015469064.1">
    <property type="nucleotide sequence ID" value="NC_020813.1"/>
</dbReference>
<comment type="cofactor">
    <cofactor evidence="1">
        <name>Mn(2+)</name>
        <dbReference type="ChEBI" id="CHEBI:29035"/>
    </cofactor>
</comment>
<dbReference type="GO" id="GO:0006281">
    <property type="term" value="P:DNA repair"/>
    <property type="evidence" value="ECO:0007669"/>
    <property type="project" value="UniProtKB-KW"/>
</dbReference>
<dbReference type="PATRIC" id="fig|1184267.3.peg.356"/>
<keyword evidence="5" id="KW-0227">DNA damage</keyword>
<feature type="domain" description="Endonuclease/exonuclease/phosphatase" evidence="9">
    <location>
        <begin position="6"/>
        <end position="223"/>
    </location>
</feature>
<dbReference type="Pfam" id="PF03372">
    <property type="entry name" value="Exo_endo_phos"/>
    <property type="match status" value="1"/>
</dbReference>
<dbReference type="GO" id="GO:0004518">
    <property type="term" value="F:nuclease activity"/>
    <property type="evidence" value="ECO:0007669"/>
    <property type="project" value="UniProtKB-KW"/>
</dbReference>
<dbReference type="PANTHER" id="PTHR15822">
    <property type="entry name" value="TRAF AND TNF RECEPTOR-ASSOCIATED PROTEIN"/>
    <property type="match status" value="1"/>
</dbReference>
<dbReference type="SUPFAM" id="SSF56219">
    <property type="entry name" value="DNase I-like"/>
    <property type="match status" value="1"/>
</dbReference>
<keyword evidence="4" id="KW-0479">Metal-binding</keyword>
<dbReference type="STRING" id="1184267.A11Q_354"/>
<reference evidence="10 11" key="1">
    <citation type="journal article" date="2013" name="ISME J.">
        <title>By their genes ye shall know them: genomic signatures of predatory bacteria.</title>
        <authorList>
            <person name="Pasternak Z."/>
            <person name="Pietrokovski S."/>
            <person name="Rotem O."/>
            <person name="Gophna U."/>
            <person name="Lurie-Weinberger M.N."/>
            <person name="Jurkevitch E."/>
        </authorList>
    </citation>
    <scope>NUCLEOTIDE SEQUENCE [LARGE SCALE GENOMIC DNA]</scope>
    <source>
        <strain evidence="10 11">JSS</strain>
    </source>
</reference>
<evidence type="ECO:0000313" key="10">
    <source>
        <dbReference type="EMBL" id="AGH94574.1"/>
    </source>
</evidence>
<keyword evidence="6" id="KW-0378">Hydrolase</keyword>
<dbReference type="AlphaFoldDB" id="M4VNB4"/>
<dbReference type="GO" id="GO:0046872">
    <property type="term" value="F:metal ion binding"/>
    <property type="evidence" value="ECO:0007669"/>
    <property type="project" value="UniProtKB-KW"/>
</dbReference>
<keyword evidence="8" id="KW-0234">DNA repair</keyword>
<proteinExistence type="predicted"/>
<dbReference type="OrthoDB" id="5293344at2"/>
<gene>
    <name evidence="10" type="ORF">A11Q_354</name>
</gene>
<name>M4VNB4_9BACT</name>
<dbReference type="Proteomes" id="UP000012040">
    <property type="component" value="Chromosome"/>
</dbReference>
<sequence>MKLKVLSYNIHKGYDWKMQNYFLQDMKTLIQSSSADIVFLQEVVGENLNYRRKGLVDSQFEFFADSIWQHYSYARNALYDHGHHGNLILSKYPIESWENINLSTNTLERRGLLVCKIRLSEQQYVYAACVHLNLLHSGRMRQYQMIKEKMLSLNLSDQPPVIIAGDFNDWNKKAHHVFEQELGMSETHKVHHGMLAKTFPAHYPMLSLDRIYVKNLQVTNAEVIKSQGMQHLSDHLPLFCDLETL</sequence>
<evidence type="ECO:0000256" key="1">
    <source>
        <dbReference type="ARBA" id="ARBA00001936"/>
    </source>
</evidence>
<evidence type="ECO:0000256" key="8">
    <source>
        <dbReference type="ARBA" id="ARBA00023204"/>
    </source>
</evidence>
<organism evidence="10 11">
    <name type="scientific">Pseudobdellovibrio exovorus JSS</name>
    <dbReference type="NCBI Taxonomy" id="1184267"/>
    <lineage>
        <taxon>Bacteria</taxon>
        <taxon>Pseudomonadati</taxon>
        <taxon>Bdellovibrionota</taxon>
        <taxon>Bdellovibrionia</taxon>
        <taxon>Bdellovibrionales</taxon>
        <taxon>Pseudobdellovibrionaceae</taxon>
        <taxon>Pseudobdellovibrio</taxon>
    </lineage>
</organism>
<evidence type="ECO:0000256" key="5">
    <source>
        <dbReference type="ARBA" id="ARBA00022763"/>
    </source>
</evidence>
<keyword evidence="7" id="KW-0460">Magnesium</keyword>
<dbReference type="eggNOG" id="COG3568">
    <property type="taxonomic scope" value="Bacteria"/>
</dbReference>
<evidence type="ECO:0000256" key="7">
    <source>
        <dbReference type="ARBA" id="ARBA00022842"/>
    </source>
</evidence>
<evidence type="ECO:0000256" key="3">
    <source>
        <dbReference type="ARBA" id="ARBA00022722"/>
    </source>
</evidence>
<dbReference type="GO" id="GO:0016787">
    <property type="term" value="F:hydrolase activity"/>
    <property type="evidence" value="ECO:0007669"/>
    <property type="project" value="UniProtKB-KW"/>
</dbReference>
<dbReference type="PANTHER" id="PTHR15822:SF4">
    <property type="entry name" value="TYROSYL-DNA PHOSPHODIESTERASE 2"/>
    <property type="match status" value="1"/>
</dbReference>
<dbReference type="EMBL" id="CP003537">
    <property type="protein sequence ID" value="AGH94574.1"/>
    <property type="molecule type" value="Genomic_DNA"/>
</dbReference>
<dbReference type="InterPro" id="IPR005135">
    <property type="entry name" value="Endo/exonuclease/phosphatase"/>
</dbReference>
<comment type="cofactor">
    <cofactor evidence="2">
        <name>Mg(2+)</name>
        <dbReference type="ChEBI" id="CHEBI:18420"/>
    </cofactor>
</comment>
<dbReference type="HOGENOM" id="CLU_060500_3_2_7"/>
<dbReference type="KEGG" id="bex:A11Q_354"/>
<evidence type="ECO:0000256" key="6">
    <source>
        <dbReference type="ARBA" id="ARBA00022801"/>
    </source>
</evidence>
<dbReference type="InterPro" id="IPR036691">
    <property type="entry name" value="Endo/exonu/phosph_ase_sf"/>
</dbReference>